<sequence length="146" mass="16535">MSTNSEKAYRIRDYLINKKKGGSLWNLEPDSINELIDALDKYTDPREIQSYLDEIHFWGFNTSILAGEPVDSEFLAALEYAEKPDEADLEREISLAAHNFVAWFLSGNNMPAPAYDALNERALDDLHRLVKALEAGGYREGLTPQN</sequence>
<dbReference type="EMBL" id="MK580972">
    <property type="protein sequence ID" value="QBP06273.1"/>
    <property type="molecule type" value="Genomic_DNA"/>
</dbReference>
<dbReference type="RefSeq" id="YP_009844423.1">
    <property type="nucleotide sequence ID" value="NC_048755.1"/>
</dbReference>
<evidence type="ECO:0000313" key="1">
    <source>
        <dbReference type="EMBL" id="QBP06273.1"/>
    </source>
</evidence>
<proteinExistence type="predicted"/>
<dbReference type="Proteomes" id="UP000294655">
    <property type="component" value="Segment"/>
</dbReference>
<evidence type="ECO:0000313" key="2">
    <source>
        <dbReference type="Proteomes" id="UP000294655"/>
    </source>
</evidence>
<protein>
    <submittedName>
        <fullName evidence="1">Uncharacterized protein</fullName>
    </submittedName>
</protein>
<organism evidence="1 2">
    <name type="scientific">Stenotrophomonas phage YB07</name>
    <dbReference type="NCBI Taxonomy" id="2555548"/>
    <lineage>
        <taxon>Viruses</taxon>
        <taxon>Duplodnaviria</taxon>
        <taxon>Heunggongvirae</taxon>
        <taxon>Uroviricota</taxon>
        <taxon>Caudoviricetes</taxon>
        <taxon>Menderavirus</taxon>
        <taxon>Menderavirus IMESM1</taxon>
    </lineage>
</organism>
<reference evidence="1 2" key="1">
    <citation type="submission" date="2019-02" db="EMBL/GenBank/DDBJ databases">
        <authorList>
            <person name="He Y."/>
            <person name="Shi H."/>
            <person name="Li J."/>
            <person name="Sun Y."/>
        </authorList>
    </citation>
    <scope>NUCLEOTIDE SEQUENCE [LARGE SCALE GENOMIC DNA]</scope>
</reference>
<dbReference type="KEGG" id="vg:55614747"/>
<accession>A0A482IDM4</accession>
<name>A0A482IDM4_9CAUD</name>
<dbReference type="GeneID" id="55614747"/>